<reference evidence="2 3" key="1">
    <citation type="submission" date="2019-12" db="EMBL/GenBank/DDBJ databases">
        <title>A genome sequence resource for the geographically widespread anthracnose pathogen Colletotrichum asianum.</title>
        <authorList>
            <person name="Meng Y."/>
        </authorList>
    </citation>
    <scope>NUCLEOTIDE SEQUENCE [LARGE SCALE GENOMIC DNA]</scope>
    <source>
        <strain evidence="2 3">ICMP 18580</strain>
    </source>
</reference>
<evidence type="ECO:0000313" key="2">
    <source>
        <dbReference type="EMBL" id="KAF0321605.1"/>
    </source>
</evidence>
<feature type="compositionally biased region" description="Basic and acidic residues" evidence="1">
    <location>
        <begin position="106"/>
        <end position="124"/>
    </location>
</feature>
<dbReference type="EMBL" id="WOWK01000069">
    <property type="protein sequence ID" value="KAF0321605.1"/>
    <property type="molecule type" value="Genomic_DNA"/>
</dbReference>
<feature type="region of interest" description="Disordered" evidence="1">
    <location>
        <begin position="147"/>
        <end position="228"/>
    </location>
</feature>
<feature type="region of interest" description="Disordered" evidence="1">
    <location>
        <begin position="89"/>
        <end position="124"/>
    </location>
</feature>
<feature type="compositionally biased region" description="Pro residues" evidence="1">
    <location>
        <begin position="153"/>
        <end position="162"/>
    </location>
</feature>
<keyword evidence="3" id="KW-1185">Reference proteome</keyword>
<gene>
    <name evidence="2" type="ORF">GQ607_011118</name>
</gene>
<protein>
    <submittedName>
        <fullName evidence="2">Uncharacterized protein</fullName>
    </submittedName>
</protein>
<dbReference type="Proteomes" id="UP000434172">
    <property type="component" value="Unassembled WGS sequence"/>
</dbReference>
<accession>A0A8H3W8T3</accession>
<proteinExistence type="predicted"/>
<comment type="caution">
    <text evidence="2">The sequence shown here is derived from an EMBL/GenBank/DDBJ whole genome shotgun (WGS) entry which is preliminary data.</text>
</comment>
<dbReference type="AlphaFoldDB" id="A0A8H3W8T3"/>
<evidence type="ECO:0000256" key="1">
    <source>
        <dbReference type="SAM" id="MobiDB-lite"/>
    </source>
</evidence>
<feature type="compositionally biased region" description="Low complexity" evidence="1">
    <location>
        <begin position="182"/>
        <end position="195"/>
    </location>
</feature>
<organism evidence="2 3">
    <name type="scientific">Colletotrichum asianum</name>
    <dbReference type="NCBI Taxonomy" id="702518"/>
    <lineage>
        <taxon>Eukaryota</taxon>
        <taxon>Fungi</taxon>
        <taxon>Dikarya</taxon>
        <taxon>Ascomycota</taxon>
        <taxon>Pezizomycotina</taxon>
        <taxon>Sordariomycetes</taxon>
        <taxon>Hypocreomycetidae</taxon>
        <taxon>Glomerellales</taxon>
        <taxon>Glomerellaceae</taxon>
        <taxon>Colletotrichum</taxon>
        <taxon>Colletotrichum gloeosporioides species complex</taxon>
    </lineage>
</organism>
<name>A0A8H3W8T3_9PEZI</name>
<evidence type="ECO:0000313" key="3">
    <source>
        <dbReference type="Proteomes" id="UP000434172"/>
    </source>
</evidence>
<sequence length="268" mass="29246">MNYGIINNLFGDHVPDTENMARSRIEKMTGPLPEADWSEMKEIFRDFAFGSLKALRSPTAGSMKKRCLASNISMESQVSLCSSSTSLPFKPVPHAKRHTGPSNRGILDHEDASPPVPNRDRRTAPDIAEVLPGIDIDFWLTEIPGIFGQSSRPSPPLRPSPESPLNQLSQLSPPSRACPAGQSSQPSQQREQSQSVTVADKVKFAIEGPSPTQEAAEDVIHTQQEATAETCEEKVSNNLKLTPEECLAAALQQKTPPWQGPEDDSSHD</sequence>